<dbReference type="EMBL" id="FNUY01000002">
    <property type="protein sequence ID" value="SEF87256.1"/>
    <property type="molecule type" value="Genomic_DNA"/>
</dbReference>
<proteinExistence type="inferred from homology"/>
<keyword evidence="7 8" id="KW-0501">Molybdenum cofactor biosynthesis</keyword>
<evidence type="ECO:0000256" key="8">
    <source>
        <dbReference type="HAMAP-Rule" id="MF_00316"/>
    </source>
</evidence>
<keyword evidence="3 8" id="KW-0479">Metal-binding</keyword>
<comment type="cofactor">
    <cofactor evidence="8">
        <name>Mg(2+)</name>
        <dbReference type="ChEBI" id="CHEBI:18420"/>
    </cofactor>
</comment>
<evidence type="ECO:0000256" key="5">
    <source>
        <dbReference type="ARBA" id="ARBA00022842"/>
    </source>
</evidence>
<comment type="subunit">
    <text evidence="8">Monomer.</text>
</comment>
<dbReference type="Proteomes" id="UP000236743">
    <property type="component" value="Unassembled WGS sequence"/>
</dbReference>
<feature type="binding site" evidence="8">
    <location>
        <position position="68"/>
    </location>
    <ligand>
        <name>GTP</name>
        <dbReference type="ChEBI" id="CHEBI:37565"/>
    </ligand>
</feature>
<feature type="binding site" evidence="8">
    <location>
        <position position="86"/>
    </location>
    <ligand>
        <name>GTP</name>
        <dbReference type="ChEBI" id="CHEBI:37565"/>
    </ligand>
</feature>
<dbReference type="PANTHER" id="PTHR19136:SF81">
    <property type="entry name" value="MOLYBDENUM COFACTOR GUANYLYLTRANSFERASE"/>
    <property type="match status" value="1"/>
</dbReference>
<feature type="binding site" evidence="8">
    <location>
        <position position="121"/>
    </location>
    <ligand>
        <name>Mg(2+)</name>
        <dbReference type="ChEBI" id="CHEBI:18420"/>
    </ligand>
</feature>
<feature type="binding site" evidence="8">
    <location>
        <position position="121"/>
    </location>
    <ligand>
        <name>GTP</name>
        <dbReference type="ChEBI" id="CHEBI:37565"/>
    </ligand>
</feature>
<organism evidence="10 11">
    <name type="scientific">Bosea lathyri</name>
    <dbReference type="NCBI Taxonomy" id="1036778"/>
    <lineage>
        <taxon>Bacteria</taxon>
        <taxon>Pseudomonadati</taxon>
        <taxon>Pseudomonadota</taxon>
        <taxon>Alphaproteobacteria</taxon>
        <taxon>Hyphomicrobiales</taxon>
        <taxon>Boseaceae</taxon>
        <taxon>Bosea</taxon>
    </lineage>
</organism>
<dbReference type="HAMAP" id="MF_00316">
    <property type="entry name" value="MobA"/>
    <property type="match status" value="1"/>
</dbReference>
<evidence type="ECO:0000256" key="7">
    <source>
        <dbReference type="ARBA" id="ARBA00023150"/>
    </source>
</evidence>
<keyword evidence="4 8" id="KW-0547">Nucleotide-binding</keyword>
<sequence length="224" mass="24241">MSRTRAPAIAGKAPMTEIPPPTLGVLLAGGLARRMGGGDKPLREIGEKTLIERVAERLTPQCDGLVVNANGDPARFAFLHMPVVADDVPGFAGPLAGILAVLDWTALNRPGVEWVVSAAADSPFLPRDLVRRLHETRLLAGTKLACAQSGEQAHPVIGLWPVALRDDLRHALVFEDMRKIDRWTARHGVTAAIWPTEPFDPFFNANTPDELAEANLIANRYPDA</sequence>
<dbReference type="InterPro" id="IPR013482">
    <property type="entry name" value="Molybde_CF_guanTrfase"/>
</dbReference>
<evidence type="ECO:0000259" key="9">
    <source>
        <dbReference type="Pfam" id="PF12804"/>
    </source>
</evidence>
<evidence type="ECO:0000256" key="3">
    <source>
        <dbReference type="ARBA" id="ARBA00022723"/>
    </source>
</evidence>
<comment type="function">
    <text evidence="8">Transfers a GMP moiety from GTP to Mo-molybdopterin (Mo-MPT) cofactor (Moco or molybdenum cofactor) to form Mo-molybdopterin guanine dinucleotide (Mo-MGD) cofactor.</text>
</comment>
<gene>
    <name evidence="8" type="primary">mobA</name>
    <name evidence="10" type="ORF">SAMN04488115_102324</name>
</gene>
<comment type="similarity">
    <text evidence="8">Belongs to the MobA family.</text>
</comment>
<keyword evidence="2 8" id="KW-0808">Transferase</keyword>
<feature type="domain" description="MobA-like NTP transferase" evidence="9">
    <location>
        <begin position="24"/>
        <end position="182"/>
    </location>
</feature>
<reference evidence="10 11" key="1">
    <citation type="submission" date="2016-10" db="EMBL/GenBank/DDBJ databases">
        <authorList>
            <person name="de Groot N.N."/>
        </authorList>
    </citation>
    <scope>NUCLEOTIDE SEQUENCE [LARGE SCALE GENOMIC DNA]</scope>
    <source>
        <strain evidence="10 11">DSM 26656</strain>
    </source>
</reference>
<dbReference type="InterPro" id="IPR025877">
    <property type="entry name" value="MobA-like_NTP_Trfase"/>
</dbReference>
<name>A0A1H5VJQ1_9HYPH</name>
<feature type="binding site" evidence="8">
    <location>
        <position position="40"/>
    </location>
    <ligand>
        <name>GTP</name>
        <dbReference type="ChEBI" id="CHEBI:37565"/>
    </ligand>
</feature>
<comment type="catalytic activity">
    <reaction evidence="8">
        <text>Mo-molybdopterin + GTP + H(+) = Mo-molybdopterin guanine dinucleotide + diphosphate</text>
        <dbReference type="Rhea" id="RHEA:34243"/>
        <dbReference type="ChEBI" id="CHEBI:15378"/>
        <dbReference type="ChEBI" id="CHEBI:33019"/>
        <dbReference type="ChEBI" id="CHEBI:37565"/>
        <dbReference type="ChEBI" id="CHEBI:71302"/>
        <dbReference type="ChEBI" id="CHEBI:71310"/>
        <dbReference type="EC" id="2.7.7.77"/>
    </reaction>
</comment>
<keyword evidence="5 8" id="KW-0460">Magnesium</keyword>
<keyword evidence="11" id="KW-1185">Reference proteome</keyword>
<protein>
    <recommendedName>
        <fullName evidence="8">Molybdenum cofactor guanylyltransferase</fullName>
        <shortName evidence="8">MoCo guanylyltransferase</shortName>
        <ecNumber evidence="8">2.7.7.77</ecNumber>
    </recommendedName>
    <alternativeName>
        <fullName evidence="8">GTP:molybdopterin guanylyltransferase</fullName>
    </alternativeName>
    <alternativeName>
        <fullName evidence="8">Mo-MPT guanylyltransferase</fullName>
    </alternativeName>
    <alternativeName>
        <fullName evidence="8">Molybdopterin guanylyltransferase</fullName>
    </alternativeName>
    <alternativeName>
        <fullName evidence="8">Molybdopterin-guanine dinucleotide synthase</fullName>
        <shortName evidence="8">MGD synthase</shortName>
    </alternativeName>
</protein>
<dbReference type="EC" id="2.7.7.77" evidence="8"/>
<accession>A0A1H5VJQ1</accession>
<evidence type="ECO:0000256" key="6">
    <source>
        <dbReference type="ARBA" id="ARBA00023134"/>
    </source>
</evidence>
<comment type="subcellular location">
    <subcellularLocation>
        <location evidence="8">Cytoplasm</location>
    </subcellularLocation>
</comment>
<dbReference type="GO" id="GO:0046872">
    <property type="term" value="F:metal ion binding"/>
    <property type="evidence" value="ECO:0007669"/>
    <property type="project" value="UniProtKB-KW"/>
</dbReference>
<dbReference type="Pfam" id="PF12804">
    <property type="entry name" value="NTP_transf_3"/>
    <property type="match status" value="1"/>
</dbReference>
<evidence type="ECO:0000256" key="1">
    <source>
        <dbReference type="ARBA" id="ARBA00022490"/>
    </source>
</evidence>
<comment type="domain">
    <text evidence="8">The N-terminal domain determines nucleotide recognition and specific binding, while the C-terminal domain determines the specific binding to the target protein.</text>
</comment>
<evidence type="ECO:0000313" key="10">
    <source>
        <dbReference type="EMBL" id="SEF87256.1"/>
    </source>
</evidence>
<keyword evidence="10" id="KW-0548">Nucleotidyltransferase</keyword>
<dbReference type="Gene3D" id="3.90.550.10">
    <property type="entry name" value="Spore Coat Polysaccharide Biosynthesis Protein SpsA, Chain A"/>
    <property type="match status" value="1"/>
</dbReference>
<keyword evidence="1 8" id="KW-0963">Cytoplasm</keyword>
<dbReference type="NCBIfam" id="TIGR02665">
    <property type="entry name" value="molyb_mobA"/>
    <property type="match status" value="1"/>
</dbReference>
<evidence type="ECO:0000313" key="11">
    <source>
        <dbReference type="Proteomes" id="UP000236743"/>
    </source>
</evidence>
<dbReference type="PANTHER" id="PTHR19136">
    <property type="entry name" value="MOLYBDENUM COFACTOR GUANYLYLTRANSFERASE"/>
    <property type="match status" value="1"/>
</dbReference>
<keyword evidence="6 8" id="KW-0342">GTP-binding</keyword>
<feature type="binding site" evidence="8">
    <location>
        <begin position="27"/>
        <end position="29"/>
    </location>
    <ligand>
        <name>GTP</name>
        <dbReference type="ChEBI" id="CHEBI:37565"/>
    </ligand>
</feature>
<evidence type="ECO:0000256" key="2">
    <source>
        <dbReference type="ARBA" id="ARBA00022679"/>
    </source>
</evidence>
<dbReference type="CDD" id="cd02503">
    <property type="entry name" value="MobA"/>
    <property type="match status" value="1"/>
</dbReference>
<dbReference type="GO" id="GO:0005737">
    <property type="term" value="C:cytoplasm"/>
    <property type="evidence" value="ECO:0007669"/>
    <property type="project" value="UniProtKB-SubCell"/>
</dbReference>
<dbReference type="GO" id="GO:0061603">
    <property type="term" value="F:molybdenum cofactor guanylyltransferase activity"/>
    <property type="evidence" value="ECO:0007669"/>
    <property type="project" value="UniProtKB-EC"/>
</dbReference>
<evidence type="ECO:0000256" key="4">
    <source>
        <dbReference type="ARBA" id="ARBA00022741"/>
    </source>
</evidence>
<dbReference type="InterPro" id="IPR029044">
    <property type="entry name" value="Nucleotide-diphossugar_trans"/>
</dbReference>
<dbReference type="AlphaFoldDB" id="A0A1H5VJQ1"/>
<dbReference type="SUPFAM" id="SSF53448">
    <property type="entry name" value="Nucleotide-diphospho-sugar transferases"/>
    <property type="match status" value="1"/>
</dbReference>
<dbReference type="GO" id="GO:0005525">
    <property type="term" value="F:GTP binding"/>
    <property type="evidence" value="ECO:0007669"/>
    <property type="project" value="UniProtKB-UniRule"/>
</dbReference>
<dbReference type="GO" id="GO:1902758">
    <property type="term" value="P:bis(molybdopterin guanine dinucleotide)molybdenum biosynthetic process"/>
    <property type="evidence" value="ECO:0007669"/>
    <property type="project" value="TreeGrafter"/>
</dbReference>